<dbReference type="PANTHER" id="PTHR48100:SF1">
    <property type="entry name" value="HISTIDINE PHOSPHATASE FAMILY PROTEIN-RELATED"/>
    <property type="match status" value="1"/>
</dbReference>
<dbReference type="GO" id="GO:0005737">
    <property type="term" value="C:cytoplasm"/>
    <property type="evidence" value="ECO:0007669"/>
    <property type="project" value="TreeGrafter"/>
</dbReference>
<name>A0A841GT36_9BACT</name>
<dbReference type="Pfam" id="PF00300">
    <property type="entry name" value="His_Phos_1"/>
    <property type="match status" value="1"/>
</dbReference>
<gene>
    <name evidence="1" type="ORF">HNQ61_001256</name>
</gene>
<dbReference type="AlphaFoldDB" id="A0A841GT36"/>
<comment type="caution">
    <text evidence="1">The sequence shown here is derived from an EMBL/GenBank/DDBJ whole genome shotgun (WGS) entry which is preliminary data.</text>
</comment>
<accession>A0A841GT36</accession>
<dbReference type="SUPFAM" id="SSF53254">
    <property type="entry name" value="Phosphoglycerate mutase-like"/>
    <property type="match status" value="1"/>
</dbReference>
<dbReference type="PANTHER" id="PTHR48100">
    <property type="entry name" value="BROAD-SPECIFICITY PHOSPHATASE YOR283W-RELATED"/>
    <property type="match status" value="1"/>
</dbReference>
<dbReference type="EMBL" id="JACHIA010000003">
    <property type="protein sequence ID" value="MBB6069639.1"/>
    <property type="molecule type" value="Genomic_DNA"/>
</dbReference>
<dbReference type="GO" id="GO:0016791">
    <property type="term" value="F:phosphatase activity"/>
    <property type="evidence" value="ECO:0007669"/>
    <property type="project" value="TreeGrafter"/>
</dbReference>
<dbReference type="InterPro" id="IPR013078">
    <property type="entry name" value="His_Pase_superF_clade-1"/>
</dbReference>
<reference evidence="1 2" key="1">
    <citation type="submission" date="2020-08" db="EMBL/GenBank/DDBJ databases">
        <title>Genomic Encyclopedia of Type Strains, Phase IV (KMG-IV): sequencing the most valuable type-strain genomes for metagenomic binning, comparative biology and taxonomic classification.</title>
        <authorList>
            <person name="Goeker M."/>
        </authorList>
    </citation>
    <scope>NUCLEOTIDE SEQUENCE [LARGE SCALE GENOMIC DNA]</scope>
    <source>
        <strain evidence="1 2">DSM 29007</strain>
    </source>
</reference>
<organism evidence="1 2">
    <name type="scientific">Longimicrobium terrae</name>
    <dbReference type="NCBI Taxonomy" id="1639882"/>
    <lineage>
        <taxon>Bacteria</taxon>
        <taxon>Pseudomonadati</taxon>
        <taxon>Gemmatimonadota</taxon>
        <taxon>Longimicrobiia</taxon>
        <taxon>Longimicrobiales</taxon>
        <taxon>Longimicrobiaceae</taxon>
        <taxon>Longimicrobium</taxon>
    </lineage>
</organism>
<evidence type="ECO:0000313" key="2">
    <source>
        <dbReference type="Proteomes" id="UP000582837"/>
    </source>
</evidence>
<dbReference type="Proteomes" id="UP000582837">
    <property type="component" value="Unassembled WGS sequence"/>
</dbReference>
<proteinExistence type="predicted"/>
<dbReference type="RefSeq" id="WP_170036323.1">
    <property type="nucleotide sequence ID" value="NZ_JABDTL010000002.1"/>
</dbReference>
<dbReference type="Gene3D" id="3.40.50.1240">
    <property type="entry name" value="Phosphoglycerate mutase-like"/>
    <property type="match status" value="1"/>
</dbReference>
<evidence type="ECO:0000313" key="1">
    <source>
        <dbReference type="EMBL" id="MBB6069639.1"/>
    </source>
</evidence>
<dbReference type="SMART" id="SM00855">
    <property type="entry name" value="PGAM"/>
    <property type="match status" value="1"/>
</dbReference>
<keyword evidence="2" id="KW-1185">Reference proteome</keyword>
<dbReference type="InterPro" id="IPR029033">
    <property type="entry name" value="His_PPase_superfam"/>
</dbReference>
<protein>
    <submittedName>
        <fullName evidence="1">Broad specificity phosphatase PhoE</fullName>
    </submittedName>
</protein>
<dbReference type="InterPro" id="IPR050275">
    <property type="entry name" value="PGM_Phosphatase"/>
</dbReference>
<dbReference type="CDD" id="cd07067">
    <property type="entry name" value="HP_PGM_like"/>
    <property type="match status" value="1"/>
</dbReference>
<dbReference type="PIRSF" id="PIRSF000709">
    <property type="entry name" value="6PFK_2-Ptase"/>
    <property type="match status" value="1"/>
</dbReference>
<sequence>MGVERRVLYVARHGVTQANLDGINEGLEDEPLIEAGREQARALAERVAGLGLREVWTSPLARARQTAEIVAEIHGLPLHVEPDLRELDPGPWQGLTQQQMAERDPEEFARWQADPAAFRLAGRETLEEVRARAVAALERIRARDAQALVVTHTVPIRVARVHYAGEELNWFATFLPDHCVLMELAPDGDGSILRNVDTE</sequence>